<dbReference type="PANTHER" id="PTHR48235:SF1">
    <property type="entry name" value="OS01G0916700 PROTEIN"/>
    <property type="match status" value="1"/>
</dbReference>
<protein>
    <submittedName>
        <fullName evidence="1">Uncharacterized protein</fullName>
    </submittedName>
</protein>
<organism evidence="1 2">
    <name type="scientific">Spirodela intermedia</name>
    <name type="common">Intermediate duckweed</name>
    <dbReference type="NCBI Taxonomy" id="51605"/>
    <lineage>
        <taxon>Eukaryota</taxon>
        <taxon>Viridiplantae</taxon>
        <taxon>Streptophyta</taxon>
        <taxon>Embryophyta</taxon>
        <taxon>Tracheophyta</taxon>
        <taxon>Spermatophyta</taxon>
        <taxon>Magnoliopsida</taxon>
        <taxon>Liliopsida</taxon>
        <taxon>Araceae</taxon>
        <taxon>Lemnoideae</taxon>
        <taxon>Spirodela</taxon>
    </lineage>
</organism>
<dbReference type="Proteomes" id="UP000663760">
    <property type="component" value="Chromosome 11"/>
</dbReference>
<dbReference type="AlphaFoldDB" id="A0A7I8L542"/>
<evidence type="ECO:0000313" key="1">
    <source>
        <dbReference type="EMBL" id="CAA7404736.1"/>
    </source>
</evidence>
<gene>
    <name evidence="1" type="ORF">SI8410_11015414</name>
</gene>
<evidence type="ECO:0000313" key="2">
    <source>
        <dbReference type="Proteomes" id="UP000663760"/>
    </source>
</evidence>
<keyword evidence="2" id="KW-1185">Reference proteome</keyword>
<sequence>MASSPPLHHHDRRGELSLYPPLISATHGHQSHRNLSLYPPLFSAIPFGPCRCFCVRRIFLHHHHHALHSHPFPPLMLPHWDQHRIAPSSVPPPADVSYPRRQSAVRAVDGGEFQTWTGQLGDELGGEENEEEKGEDIYVLTDEWAEFFAKSEAKRQLERRQKKKQNKGST</sequence>
<reference evidence="1" key="1">
    <citation type="submission" date="2020-02" db="EMBL/GenBank/DDBJ databases">
        <authorList>
            <person name="Scholz U."/>
            <person name="Mascher M."/>
            <person name="Fiebig A."/>
        </authorList>
    </citation>
    <scope>NUCLEOTIDE SEQUENCE</scope>
</reference>
<proteinExistence type="predicted"/>
<dbReference type="PANTHER" id="PTHR48235">
    <property type="entry name" value="OS01G0916700 PROTEIN"/>
    <property type="match status" value="1"/>
</dbReference>
<dbReference type="EMBL" id="LR746274">
    <property type="protein sequence ID" value="CAA7404736.1"/>
    <property type="molecule type" value="Genomic_DNA"/>
</dbReference>
<name>A0A7I8L542_SPIIN</name>
<accession>A0A7I8L542</accession>